<evidence type="ECO:0000313" key="8">
    <source>
        <dbReference type="Proteomes" id="UP000318571"/>
    </source>
</evidence>
<keyword evidence="8" id="KW-1185">Reference proteome</keyword>
<evidence type="ECO:0000256" key="3">
    <source>
        <dbReference type="ARBA" id="ARBA00022692"/>
    </source>
</evidence>
<dbReference type="PANTHER" id="PTHR12995">
    <property type="entry name" value="FI21814P1"/>
    <property type="match status" value="1"/>
</dbReference>
<dbReference type="InterPro" id="IPR019397">
    <property type="entry name" value="Uncharacterised_TMEM39"/>
</dbReference>
<evidence type="ECO:0000256" key="2">
    <source>
        <dbReference type="ARBA" id="ARBA00010737"/>
    </source>
</evidence>
<feature type="transmembrane region" description="Helical" evidence="6">
    <location>
        <begin position="241"/>
        <end position="259"/>
    </location>
</feature>
<feature type="transmembrane region" description="Helical" evidence="6">
    <location>
        <begin position="29"/>
        <end position="50"/>
    </location>
</feature>
<evidence type="ECO:0000256" key="6">
    <source>
        <dbReference type="SAM" id="Phobius"/>
    </source>
</evidence>
<organism evidence="7 8">
    <name type="scientific">Tigriopus californicus</name>
    <name type="common">Marine copepod</name>
    <dbReference type="NCBI Taxonomy" id="6832"/>
    <lineage>
        <taxon>Eukaryota</taxon>
        <taxon>Metazoa</taxon>
        <taxon>Ecdysozoa</taxon>
        <taxon>Arthropoda</taxon>
        <taxon>Crustacea</taxon>
        <taxon>Multicrustacea</taxon>
        <taxon>Hexanauplia</taxon>
        <taxon>Copepoda</taxon>
        <taxon>Harpacticoida</taxon>
        <taxon>Harpacticidae</taxon>
        <taxon>Tigriopus</taxon>
    </lineage>
</organism>
<proteinExistence type="inferred from homology"/>
<keyword evidence="4 6" id="KW-1133">Transmembrane helix</keyword>
<dbReference type="AlphaFoldDB" id="A0A553NNT4"/>
<accession>A0A553NNT4</accession>
<feature type="transmembrane region" description="Helical" evidence="6">
    <location>
        <begin position="265"/>
        <end position="285"/>
    </location>
</feature>
<feature type="transmembrane region" description="Helical" evidence="6">
    <location>
        <begin position="91"/>
        <end position="110"/>
    </location>
</feature>
<keyword evidence="3 6" id="KW-0812">Transmembrane</keyword>
<comment type="subcellular location">
    <subcellularLocation>
        <location evidence="1">Membrane</location>
        <topology evidence="1">Multi-pass membrane protein</topology>
    </subcellularLocation>
</comment>
<dbReference type="PANTHER" id="PTHR12995:SF4">
    <property type="entry name" value="FI21814P1"/>
    <property type="match status" value="1"/>
</dbReference>
<evidence type="ECO:0000256" key="1">
    <source>
        <dbReference type="ARBA" id="ARBA00004141"/>
    </source>
</evidence>
<evidence type="ECO:0000256" key="5">
    <source>
        <dbReference type="ARBA" id="ARBA00023136"/>
    </source>
</evidence>
<sequence length="313" mass="35423">MLRGKSIDSKTYGALHSRKSNWYLIEWNIISFATLFLGRRIIWLCLKGLITLITPSNWSQSFIIVARSLASLGILVNLFYIIYVILLKYPLVNLFCLIYPVVLYFVLFGLSGEPFLELIPITSQGKMKLQVDRSGVFRINSPLGSSSTSATPESVRSEVAMLKTDFNMRIKQAAFNSVCSAYYTTFVPLSFTSMESISFWSKGVIVRHGKDLYRGDGIVNAAEPGNSSHTRFSWLFCDMSFPALILLVVQTGLVVAQHVSLSLSVFWYMLISEAILLFANYYACFKSFRKFYVLSKVQCTEESFLKGVEEHLN</sequence>
<keyword evidence="5 6" id="KW-0472">Membrane</keyword>
<evidence type="ECO:0000313" key="7">
    <source>
        <dbReference type="EMBL" id="TRY67099.1"/>
    </source>
</evidence>
<evidence type="ECO:0000256" key="4">
    <source>
        <dbReference type="ARBA" id="ARBA00022989"/>
    </source>
</evidence>
<dbReference type="STRING" id="6832.A0A553NNT4"/>
<dbReference type="EMBL" id="VCGU01000011">
    <property type="protein sequence ID" value="TRY67099.1"/>
    <property type="molecule type" value="Genomic_DNA"/>
</dbReference>
<dbReference type="Pfam" id="PF10271">
    <property type="entry name" value="Tmp39"/>
    <property type="match status" value="2"/>
</dbReference>
<dbReference type="Proteomes" id="UP000318571">
    <property type="component" value="Chromosome 4"/>
</dbReference>
<dbReference type="GO" id="GO:0016020">
    <property type="term" value="C:membrane"/>
    <property type="evidence" value="ECO:0007669"/>
    <property type="project" value="UniProtKB-SubCell"/>
</dbReference>
<name>A0A553NNT4_TIGCA</name>
<gene>
    <name evidence="7" type="ORF">TCAL_14696</name>
</gene>
<comment type="caution">
    <text evidence="7">The sequence shown here is derived from an EMBL/GenBank/DDBJ whole genome shotgun (WGS) entry which is preliminary data.</text>
</comment>
<feature type="transmembrane region" description="Helical" evidence="6">
    <location>
        <begin position="62"/>
        <end position="85"/>
    </location>
</feature>
<protein>
    <submittedName>
        <fullName evidence="7">Uncharacterized protein</fullName>
    </submittedName>
</protein>
<comment type="similarity">
    <text evidence="2">Belongs to the TMEM39 family.</text>
</comment>
<reference evidence="7 8" key="1">
    <citation type="journal article" date="2018" name="Nat. Ecol. Evol.">
        <title>Genomic signatures of mitonuclear coevolution across populations of Tigriopus californicus.</title>
        <authorList>
            <person name="Barreto F.S."/>
            <person name="Watson E.T."/>
            <person name="Lima T.G."/>
            <person name="Willett C.S."/>
            <person name="Edmands S."/>
            <person name="Li W."/>
            <person name="Burton R.S."/>
        </authorList>
    </citation>
    <scope>NUCLEOTIDE SEQUENCE [LARGE SCALE GENOMIC DNA]</scope>
    <source>
        <strain evidence="7 8">San Diego</strain>
    </source>
</reference>